<keyword evidence="2" id="KW-1185">Reference proteome</keyword>
<gene>
    <name evidence="1" type="ORF">SPRG_14194</name>
</gene>
<dbReference type="AlphaFoldDB" id="A0A067C0F2"/>
<sequence>MAPTTPTLETPDIQLLEDAVAGDPDAIVSLLHAFRKELATNQKLVRDQQRQLAALQKAHQDRFEALEDSYHDMQDLMDVQLTALGKQRTRLKAQTTVLDDLLEAQDHDALHTLHA</sequence>
<accession>A0A067C0F2</accession>
<reference evidence="1 2" key="1">
    <citation type="journal article" date="2013" name="PLoS Genet.">
        <title>Distinctive expansion of potential virulence genes in the genome of the oomycete fish pathogen Saprolegnia parasitica.</title>
        <authorList>
            <person name="Jiang R.H."/>
            <person name="de Bruijn I."/>
            <person name="Haas B.J."/>
            <person name="Belmonte R."/>
            <person name="Lobach L."/>
            <person name="Christie J."/>
            <person name="van den Ackerveken G."/>
            <person name="Bottin A."/>
            <person name="Bulone V."/>
            <person name="Diaz-Moreno S.M."/>
            <person name="Dumas B."/>
            <person name="Fan L."/>
            <person name="Gaulin E."/>
            <person name="Govers F."/>
            <person name="Grenville-Briggs L.J."/>
            <person name="Horner N.R."/>
            <person name="Levin J.Z."/>
            <person name="Mammella M."/>
            <person name="Meijer H.J."/>
            <person name="Morris P."/>
            <person name="Nusbaum C."/>
            <person name="Oome S."/>
            <person name="Phillips A.J."/>
            <person name="van Rooyen D."/>
            <person name="Rzeszutek E."/>
            <person name="Saraiva M."/>
            <person name="Secombes C.J."/>
            <person name="Seidl M.F."/>
            <person name="Snel B."/>
            <person name="Stassen J.H."/>
            <person name="Sykes S."/>
            <person name="Tripathy S."/>
            <person name="van den Berg H."/>
            <person name="Vega-Arreguin J.C."/>
            <person name="Wawra S."/>
            <person name="Young S.K."/>
            <person name="Zeng Q."/>
            <person name="Dieguez-Uribeondo J."/>
            <person name="Russ C."/>
            <person name="Tyler B.M."/>
            <person name="van West P."/>
        </authorList>
    </citation>
    <scope>NUCLEOTIDE SEQUENCE [LARGE SCALE GENOMIC DNA]</scope>
    <source>
        <strain evidence="1 2">CBS 223.65</strain>
    </source>
</reference>
<evidence type="ECO:0000313" key="1">
    <source>
        <dbReference type="EMBL" id="KDO20046.1"/>
    </source>
</evidence>
<name>A0A067C0F2_SAPPC</name>
<dbReference type="VEuPathDB" id="FungiDB:SPRG_14194"/>
<protein>
    <submittedName>
        <fullName evidence="1">Uncharacterized protein</fullName>
    </submittedName>
</protein>
<proteinExistence type="predicted"/>
<dbReference type="EMBL" id="KK583326">
    <property type="protein sequence ID" value="KDO20046.1"/>
    <property type="molecule type" value="Genomic_DNA"/>
</dbReference>
<dbReference type="Proteomes" id="UP000030745">
    <property type="component" value="Unassembled WGS sequence"/>
</dbReference>
<dbReference type="GeneID" id="24136017"/>
<dbReference type="KEGG" id="spar:SPRG_14194"/>
<evidence type="ECO:0000313" key="2">
    <source>
        <dbReference type="Proteomes" id="UP000030745"/>
    </source>
</evidence>
<organism evidence="1 2">
    <name type="scientific">Saprolegnia parasitica (strain CBS 223.65)</name>
    <dbReference type="NCBI Taxonomy" id="695850"/>
    <lineage>
        <taxon>Eukaryota</taxon>
        <taxon>Sar</taxon>
        <taxon>Stramenopiles</taxon>
        <taxon>Oomycota</taxon>
        <taxon>Saprolegniomycetes</taxon>
        <taxon>Saprolegniales</taxon>
        <taxon>Saprolegniaceae</taxon>
        <taxon>Saprolegnia</taxon>
    </lineage>
</organism>
<dbReference type="RefSeq" id="XP_012209280.1">
    <property type="nucleotide sequence ID" value="XM_012353890.1"/>
</dbReference>